<feature type="region of interest" description="Disordered" evidence="1">
    <location>
        <begin position="406"/>
        <end position="425"/>
    </location>
</feature>
<evidence type="ECO:0000256" key="1">
    <source>
        <dbReference type="SAM" id="MobiDB-lite"/>
    </source>
</evidence>
<dbReference type="EMBL" id="JAEPRC010000434">
    <property type="protein sequence ID" value="KAG2197313.1"/>
    <property type="molecule type" value="Genomic_DNA"/>
</dbReference>
<proteinExistence type="predicted"/>
<protein>
    <recommendedName>
        <fullName evidence="2">RWD domain-containing protein</fullName>
    </recommendedName>
</protein>
<evidence type="ECO:0000313" key="3">
    <source>
        <dbReference type="EMBL" id="KAG2197313.1"/>
    </source>
</evidence>
<sequence length="545" mass="62092">MVDKAYRPVVKPQAALISNDHDKRKLEMIQLETRYKSSFRLVSENKNETIVRLAIKPSDPDFPYEIDALRLQLTIPRDYPKVACSVQVLNSDIPKGFAINLEKGYIARVDPSTAHQTLVRQMNWLDRNMESLLQQAPAPTVRFIANNKEPSTTTTSTAATTPQQPVKQFINATAQPIGYTITKQSTPVEQSEANSSSLPLSSSSKPIVNHIVNEKKPVQIEKPKQVNPPVAVEQVSKKHYTSKELSIADKRRKHEFRQLQTRFCDTFRTVRSNSKETIATLVISVNDTDFTHEQLIGGNELYIKYHIPVLYPLESCSIEIENKKLDKTRANWISLGFVEHVSKGDYTLFENLNWLNRNLELLLITPPTQKTEEQEEAESISAAQQKDLKPPVKAAQQQPSLSVTAAEFTPQQQPKSESKKKTSLFDEENDIKKNKVIIVNDPSLVIEQADEEEVEVELASGEDEYHHHSEEEQDKEKTLVSLSQPVVRRGTEIRLVDPKLENISLFRCTLLHIMVKCARCKDTVEVENIKPEQEEKQLGFYYLRI</sequence>
<dbReference type="InterPro" id="IPR006575">
    <property type="entry name" value="RWD_dom"/>
</dbReference>
<dbReference type="AlphaFoldDB" id="A0A8H7QR91"/>
<organism evidence="3 4">
    <name type="scientific">Mucor plumbeus</name>
    <dbReference type="NCBI Taxonomy" id="97098"/>
    <lineage>
        <taxon>Eukaryota</taxon>
        <taxon>Fungi</taxon>
        <taxon>Fungi incertae sedis</taxon>
        <taxon>Mucoromycota</taxon>
        <taxon>Mucoromycotina</taxon>
        <taxon>Mucoromycetes</taxon>
        <taxon>Mucorales</taxon>
        <taxon>Mucorineae</taxon>
        <taxon>Mucoraceae</taxon>
        <taxon>Mucor</taxon>
    </lineage>
</organism>
<accession>A0A8H7QR91</accession>
<gene>
    <name evidence="3" type="ORF">INT46_005639</name>
</gene>
<feature type="domain" description="RWD" evidence="2">
    <location>
        <begin position="26"/>
        <end position="132"/>
    </location>
</feature>
<reference evidence="3" key="1">
    <citation type="submission" date="2020-12" db="EMBL/GenBank/DDBJ databases">
        <title>Metabolic potential, ecology and presence of endohyphal bacteria is reflected in genomic diversity of Mucoromycotina.</title>
        <authorList>
            <person name="Muszewska A."/>
            <person name="Okrasinska A."/>
            <person name="Steczkiewicz K."/>
            <person name="Drgas O."/>
            <person name="Orlowska M."/>
            <person name="Perlinska-Lenart U."/>
            <person name="Aleksandrzak-Piekarczyk T."/>
            <person name="Szatraj K."/>
            <person name="Zielenkiewicz U."/>
            <person name="Pilsyk S."/>
            <person name="Malc E."/>
            <person name="Mieczkowski P."/>
            <person name="Kruszewska J.S."/>
            <person name="Biernat P."/>
            <person name="Pawlowska J."/>
        </authorList>
    </citation>
    <scope>NUCLEOTIDE SEQUENCE</scope>
    <source>
        <strain evidence="3">CBS 226.32</strain>
    </source>
</reference>
<name>A0A8H7QR91_9FUNG</name>
<evidence type="ECO:0000313" key="4">
    <source>
        <dbReference type="Proteomes" id="UP000650833"/>
    </source>
</evidence>
<keyword evidence="4" id="KW-1185">Reference proteome</keyword>
<feature type="region of interest" description="Disordered" evidence="1">
    <location>
        <begin position="370"/>
        <end position="400"/>
    </location>
</feature>
<evidence type="ECO:0000259" key="2">
    <source>
        <dbReference type="PROSITE" id="PS50908"/>
    </source>
</evidence>
<dbReference type="Proteomes" id="UP000650833">
    <property type="component" value="Unassembled WGS sequence"/>
</dbReference>
<dbReference type="PROSITE" id="PS50908">
    <property type="entry name" value="RWD"/>
    <property type="match status" value="1"/>
</dbReference>
<dbReference type="OrthoDB" id="10253329at2759"/>
<comment type="caution">
    <text evidence="3">The sequence shown here is derived from an EMBL/GenBank/DDBJ whole genome shotgun (WGS) entry which is preliminary data.</text>
</comment>